<dbReference type="Pfam" id="PF14886">
    <property type="entry name" value="FAM183"/>
    <property type="match status" value="1"/>
</dbReference>
<sequence>DLDNKMAASKLDKTKESTNYVHQNCILAETVSKENRHQKIFTNYGINPFRKIHVLAGKPNSSHDSADGDEDTNFLRIIKRANLEPEKKYAFPQTESQEYGWINQPLIEHDLTDRRLNFNHQHTSITKYMDVALRMKEPKEKPTK</sequence>
<evidence type="ECO:0000256" key="3">
    <source>
        <dbReference type="ARBA" id="ARBA00022490"/>
    </source>
</evidence>
<name>A0A0B6YTF9_9EUPU</name>
<proteinExistence type="inferred from homology"/>
<evidence type="ECO:0000256" key="4">
    <source>
        <dbReference type="ARBA" id="ARBA00023212"/>
    </source>
</evidence>
<dbReference type="GO" id="GO:0097546">
    <property type="term" value="C:ciliary base"/>
    <property type="evidence" value="ECO:0007669"/>
    <property type="project" value="TreeGrafter"/>
</dbReference>
<dbReference type="GO" id="GO:0005856">
    <property type="term" value="C:cytoskeleton"/>
    <property type="evidence" value="ECO:0007669"/>
    <property type="project" value="UniProtKB-SubCell"/>
</dbReference>
<evidence type="ECO:0000313" key="7">
    <source>
        <dbReference type="EMBL" id="CEK59534.1"/>
    </source>
</evidence>
<comment type="subcellular location">
    <subcellularLocation>
        <location evidence="1">Cell projection</location>
        <location evidence="1">Cilium</location>
    </subcellularLocation>
    <subcellularLocation>
        <location evidence="2">Cytoplasm</location>
        <location evidence="2">Cytoskeleton</location>
    </subcellularLocation>
</comment>
<protein>
    <recommendedName>
        <fullName evidence="8">Protein FAM183A</fullName>
    </recommendedName>
</protein>
<keyword evidence="3" id="KW-0963">Cytoplasm</keyword>
<evidence type="ECO:0008006" key="8">
    <source>
        <dbReference type="Google" id="ProtNLM"/>
    </source>
</evidence>
<accession>A0A0B6YTF9</accession>
<dbReference type="PANTHER" id="PTHR33865">
    <property type="entry name" value="PROTEIN FAM183B"/>
    <property type="match status" value="1"/>
</dbReference>
<evidence type="ECO:0000256" key="2">
    <source>
        <dbReference type="ARBA" id="ARBA00004245"/>
    </source>
</evidence>
<evidence type="ECO:0000256" key="6">
    <source>
        <dbReference type="ARBA" id="ARBA00034777"/>
    </source>
</evidence>
<organism evidence="7">
    <name type="scientific">Arion vulgaris</name>
    <dbReference type="NCBI Taxonomy" id="1028688"/>
    <lineage>
        <taxon>Eukaryota</taxon>
        <taxon>Metazoa</taxon>
        <taxon>Spiralia</taxon>
        <taxon>Lophotrochozoa</taxon>
        <taxon>Mollusca</taxon>
        <taxon>Gastropoda</taxon>
        <taxon>Heterobranchia</taxon>
        <taxon>Euthyneura</taxon>
        <taxon>Panpulmonata</taxon>
        <taxon>Eupulmonata</taxon>
        <taxon>Stylommatophora</taxon>
        <taxon>Helicina</taxon>
        <taxon>Arionoidea</taxon>
        <taxon>Arionidae</taxon>
        <taxon>Arion</taxon>
    </lineage>
</organism>
<gene>
    <name evidence="7" type="primary">ORF36629</name>
</gene>
<feature type="non-terminal residue" evidence="7">
    <location>
        <position position="1"/>
    </location>
</feature>
<keyword evidence="4" id="KW-0206">Cytoskeleton</keyword>
<evidence type="ECO:0000256" key="5">
    <source>
        <dbReference type="ARBA" id="ARBA00023273"/>
    </source>
</evidence>
<dbReference type="EMBL" id="HACG01012669">
    <property type="protein sequence ID" value="CEK59534.1"/>
    <property type="molecule type" value="Transcribed_RNA"/>
</dbReference>
<dbReference type="AlphaFoldDB" id="A0A0B6YTF9"/>
<reference evidence="7" key="1">
    <citation type="submission" date="2014-12" db="EMBL/GenBank/DDBJ databases">
        <title>Insight into the proteome of Arion vulgaris.</title>
        <authorList>
            <person name="Aradska J."/>
            <person name="Bulat T."/>
            <person name="Smidak R."/>
            <person name="Sarate P."/>
            <person name="Gangsoo J."/>
            <person name="Sialana F."/>
            <person name="Bilban M."/>
            <person name="Lubec G."/>
        </authorList>
    </citation>
    <scope>NUCLEOTIDE SEQUENCE</scope>
    <source>
        <tissue evidence="7">Skin</tissue>
    </source>
</reference>
<evidence type="ECO:0000256" key="1">
    <source>
        <dbReference type="ARBA" id="ARBA00004138"/>
    </source>
</evidence>
<dbReference type="PANTHER" id="PTHR33865:SF3">
    <property type="entry name" value="PROTEIN FAM183B"/>
    <property type="match status" value="1"/>
</dbReference>
<comment type="similarity">
    <text evidence="6">Belongs to the CFAP144 family.</text>
</comment>
<keyword evidence="5" id="KW-0966">Cell projection</keyword>
<dbReference type="InterPro" id="IPR029214">
    <property type="entry name" value="CFAP144"/>
</dbReference>